<comment type="cofactor">
    <cofactor evidence="1">
        <name>[4Fe-4S] cluster</name>
        <dbReference type="ChEBI" id="CHEBI:49883"/>
    </cofactor>
</comment>
<evidence type="ECO:0000256" key="7">
    <source>
        <dbReference type="ARBA" id="ARBA00022691"/>
    </source>
</evidence>
<evidence type="ECO:0000256" key="6">
    <source>
        <dbReference type="ARBA" id="ARBA00022679"/>
    </source>
</evidence>
<evidence type="ECO:0000256" key="8">
    <source>
        <dbReference type="ARBA" id="ARBA00022723"/>
    </source>
</evidence>
<proteinExistence type="inferred from homology"/>
<accession>F0VGI9</accession>
<feature type="region of interest" description="Disordered" evidence="15">
    <location>
        <begin position="244"/>
        <end position="281"/>
    </location>
</feature>
<dbReference type="OrthoDB" id="1649088at2759"/>
<reference evidence="17" key="4">
    <citation type="journal article" date="2015" name="PLoS ONE">
        <title>Comprehensive Evaluation of Toxoplasma gondii VEG and Neospora caninum LIV Genomes with Tachyzoite Stage Transcriptome and Proteome Defines Novel Transcript Features.</title>
        <authorList>
            <person name="Ramaprasad A."/>
            <person name="Mourier T."/>
            <person name="Naeem R."/>
            <person name="Malas T.B."/>
            <person name="Moussa E."/>
            <person name="Panigrahi A."/>
            <person name="Vermont S.J."/>
            <person name="Otto T.D."/>
            <person name="Wastling J."/>
            <person name="Pain A."/>
        </authorList>
    </citation>
    <scope>NUCLEOTIDE SEQUENCE</scope>
    <source>
        <strain evidence="17">Liverpool</strain>
    </source>
</reference>
<protein>
    <recommendedName>
        <fullName evidence="5">2-(3-amino-3-carboxypropyl)histidine synthase subunit 1</fullName>
        <ecNumber evidence="4">2.5.1.108</ecNumber>
    </recommendedName>
    <alternativeName>
        <fullName evidence="12">Diphthamide biosynthesis protein 1</fullName>
    </alternativeName>
    <alternativeName>
        <fullName evidence="13">Diphtheria toxin resistance protein 1</fullName>
    </alternativeName>
    <alternativeName>
        <fullName evidence="11">S-adenosyl-L-methionine:L-histidine 3-amino-3-carboxypropyltransferase 1</fullName>
    </alternativeName>
</protein>
<dbReference type="Gene3D" id="3.40.50.11840">
    <property type="entry name" value="Diphthamide synthesis DPH1/DPH2 domain 1"/>
    <property type="match status" value="1"/>
</dbReference>
<evidence type="ECO:0000256" key="10">
    <source>
        <dbReference type="ARBA" id="ARBA00023014"/>
    </source>
</evidence>
<sequence length="553" mass="60311">MYAGATTAASGGPPGEAFPAAATPPSASSVRPSSSFFSSSASEAFKELLEKAIQMYLPPNYDFEVAKSLRRLNAERSRHVALQLPEGLLTWSLQLASILKFFSETVEEVTILSDVTYGACCVDDLTADALGCDFLIHYGHSCLVPTTHASTFRNARSSSQQSQADAEKVKGLGCLYVFVDILVDPRPLCDVIKKHFSPDSRLALLGTIQYAKFTLAVKRHLQQEGYFHVPPLIPQRSPLTAGEVLGCTSPKLPERRRTQPAVASANDSSESPCPAPSASSPSNACCQSSACSSEQRLTPRGKTDGEGPEGGAENAGYSLDVEDAAQSSVSLQLMPLKKDEDGIDEVIFVADGRFHLEACMIQNPTLRFLRYDPFLKRLFRESYNHAQLHRSRQAAIEAARCARSVALLLSTLGRQGSVGILEGLMDLLERRDVPYCVILLSEISPQKIKPLAKQIDCFVQVACPRLSIDWGSGYAAGGRPVLTPYEAHVAFGDEKYRDVYPMDYYSKDGGPWSNYNTKAGHRSGSLAPVVSPQDRKAQLRARLLARQREQKSN</sequence>
<comment type="similarity">
    <text evidence="3">Belongs to the DPH1/DPH2 family. DPH1 subfamily.</text>
</comment>
<dbReference type="Gene3D" id="3.40.50.11850">
    <property type="entry name" value="Diphthamide synthesis DPH1/DPH2 domain 2"/>
    <property type="match status" value="2"/>
</dbReference>
<evidence type="ECO:0000313" key="17">
    <source>
        <dbReference type="EMBL" id="CEL66813.1"/>
    </source>
</evidence>
<dbReference type="RefSeq" id="XP_003882865.1">
    <property type="nucleotide sequence ID" value="XM_003882816.1"/>
</dbReference>
<reference evidence="18" key="3">
    <citation type="journal article" date="2012" name="PLoS Pathog.">
        <title>Comparative genomics of the apicomplexan parasites Toxoplasma gondii and Neospora caninum: Coccidia differing in host range and transmission strategy.</title>
        <authorList>
            <person name="Reid A.J."/>
            <person name="Vermont S.J."/>
            <person name="Cotton J.A."/>
            <person name="Harris D."/>
            <person name="Hill-Cawthorne G.A."/>
            <person name="Konen-Waisman S."/>
            <person name="Latham S.M."/>
            <person name="Mourier T."/>
            <person name="Norton R."/>
            <person name="Quail M.A."/>
            <person name="Sanders M."/>
            <person name="Shanmugam D."/>
            <person name="Sohal A."/>
            <person name="Wasmuth J.D."/>
            <person name="Brunk B."/>
            <person name="Grigg M.E."/>
            <person name="Howard J.C."/>
            <person name="Parkinson J."/>
            <person name="Roos D.S."/>
            <person name="Trees A.J."/>
            <person name="Berriman M."/>
            <person name="Pain A."/>
            <person name="Wastling J.M."/>
        </authorList>
    </citation>
    <scope>NUCLEOTIDE SEQUENCE [LARGE SCALE GENOMIC DNA]</scope>
    <source>
        <strain evidence="18">Liverpool</strain>
    </source>
</reference>
<keyword evidence="7" id="KW-0949">S-adenosyl-L-methionine</keyword>
<keyword evidence="9" id="KW-0408">Iron</keyword>
<dbReference type="GO" id="GO:0051536">
    <property type="term" value="F:iron-sulfur cluster binding"/>
    <property type="evidence" value="ECO:0007669"/>
    <property type="project" value="UniProtKB-KW"/>
</dbReference>
<evidence type="ECO:0000313" key="16">
    <source>
        <dbReference type="EMBL" id="CBZ52833.1"/>
    </source>
</evidence>
<dbReference type="InterPro" id="IPR042263">
    <property type="entry name" value="DPH1/DPH2_1"/>
</dbReference>
<evidence type="ECO:0000256" key="5">
    <source>
        <dbReference type="ARBA" id="ARBA00021915"/>
    </source>
</evidence>
<dbReference type="PANTHER" id="PTHR10762">
    <property type="entry name" value="DIPHTHAMIDE BIOSYNTHESIS PROTEIN"/>
    <property type="match status" value="1"/>
</dbReference>
<gene>
    <name evidence="17" type="ORF">BN1204_026220</name>
    <name evidence="16" type="ORF">NCLIV_026220</name>
</gene>
<dbReference type="EMBL" id="FR823389">
    <property type="protein sequence ID" value="CBZ52833.1"/>
    <property type="molecule type" value="Genomic_DNA"/>
</dbReference>
<feature type="compositionally biased region" description="Low complexity" evidence="15">
    <location>
        <begin position="268"/>
        <end position="281"/>
    </location>
</feature>
<dbReference type="OMA" id="PGQVLGC"/>
<dbReference type="PANTHER" id="PTHR10762:SF1">
    <property type="entry name" value="2-(3-AMINO-3-CARBOXYPROPYL)HISTIDINE SYNTHASE SUBUNIT 1"/>
    <property type="match status" value="1"/>
</dbReference>
<dbReference type="GO" id="GO:0090560">
    <property type="term" value="F:2-(3-amino-3-carboxypropyl)histidine synthase activity"/>
    <property type="evidence" value="ECO:0007669"/>
    <property type="project" value="UniProtKB-EC"/>
</dbReference>
<dbReference type="InterPro" id="IPR042264">
    <property type="entry name" value="DPH1/DPH2_2"/>
</dbReference>
<keyword evidence="6" id="KW-0808">Transferase</keyword>
<evidence type="ECO:0000256" key="12">
    <source>
        <dbReference type="ARBA" id="ARBA00032574"/>
    </source>
</evidence>
<evidence type="ECO:0000256" key="2">
    <source>
        <dbReference type="ARBA" id="ARBA00005156"/>
    </source>
</evidence>
<dbReference type="EMBL" id="LN714482">
    <property type="protein sequence ID" value="CEL66813.1"/>
    <property type="molecule type" value="Genomic_DNA"/>
</dbReference>
<dbReference type="GO" id="GO:0046872">
    <property type="term" value="F:metal ion binding"/>
    <property type="evidence" value="ECO:0007669"/>
    <property type="project" value="UniProtKB-KW"/>
</dbReference>
<dbReference type="FunCoup" id="F0VGI9">
    <property type="interactions" value="354"/>
</dbReference>
<keyword evidence="8" id="KW-0479">Metal-binding</keyword>
<dbReference type="InterPro" id="IPR035435">
    <property type="entry name" value="DPH1/DPH2_euk_archaea"/>
</dbReference>
<name>F0VGI9_NEOCL</name>
<evidence type="ECO:0000256" key="4">
    <source>
        <dbReference type="ARBA" id="ARBA00012221"/>
    </source>
</evidence>
<dbReference type="NCBIfam" id="TIGR00322">
    <property type="entry name" value="diphth2_R"/>
    <property type="match status" value="2"/>
</dbReference>
<evidence type="ECO:0000256" key="3">
    <source>
        <dbReference type="ARBA" id="ARBA00010173"/>
    </source>
</evidence>
<keyword evidence="10" id="KW-0411">Iron-sulfur</keyword>
<keyword evidence="18" id="KW-1185">Reference proteome</keyword>
<dbReference type="FunFam" id="3.40.50.11840:FF:000001">
    <property type="entry name" value="2-(3-amino-3-carboxypropyl)histidine synthase subunit 1"/>
    <property type="match status" value="1"/>
</dbReference>
<evidence type="ECO:0000256" key="1">
    <source>
        <dbReference type="ARBA" id="ARBA00001966"/>
    </source>
</evidence>
<dbReference type="eggNOG" id="KOG2648">
    <property type="taxonomic scope" value="Eukaryota"/>
</dbReference>
<dbReference type="GO" id="GO:0017183">
    <property type="term" value="P:protein histidyl modification to diphthamide"/>
    <property type="evidence" value="ECO:0007669"/>
    <property type="project" value="UniProtKB-UniPathway"/>
</dbReference>
<dbReference type="VEuPathDB" id="ToxoDB:NCLIV_026220"/>
<evidence type="ECO:0000256" key="15">
    <source>
        <dbReference type="SAM" id="MobiDB-lite"/>
    </source>
</evidence>
<feature type="region of interest" description="Disordered" evidence="15">
    <location>
        <begin position="295"/>
        <end position="315"/>
    </location>
</feature>
<dbReference type="AlphaFoldDB" id="F0VGI9"/>
<evidence type="ECO:0000256" key="14">
    <source>
        <dbReference type="ARBA" id="ARBA00048403"/>
    </source>
</evidence>
<evidence type="ECO:0000256" key="9">
    <source>
        <dbReference type="ARBA" id="ARBA00023004"/>
    </source>
</evidence>
<dbReference type="Gene3D" id="3.40.50.11860">
    <property type="entry name" value="Diphthamide synthesis DPH1/DPH2 domain 3"/>
    <property type="match status" value="1"/>
</dbReference>
<comment type="catalytic activity">
    <reaction evidence="14">
        <text>L-histidyl-[translation elongation factor 2] + S-adenosyl-L-methionine = 2-[(3S)-amino-3-carboxypropyl]-L-histidyl-[translation elongation factor 2] + S-methyl-5'-thioadenosine + H(+)</text>
        <dbReference type="Rhea" id="RHEA:36783"/>
        <dbReference type="Rhea" id="RHEA-COMP:9748"/>
        <dbReference type="Rhea" id="RHEA-COMP:9749"/>
        <dbReference type="ChEBI" id="CHEBI:15378"/>
        <dbReference type="ChEBI" id="CHEBI:17509"/>
        <dbReference type="ChEBI" id="CHEBI:29979"/>
        <dbReference type="ChEBI" id="CHEBI:59789"/>
        <dbReference type="ChEBI" id="CHEBI:73995"/>
        <dbReference type="EC" id="2.5.1.108"/>
    </reaction>
</comment>
<evidence type="ECO:0000313" key="18">
    <source>
        <dbReference type="Proteomes" id="UP000007494"/>
    </source>
</evidence>
<organism evidence="16 18">
    <name type="scientific">Neospora caninum (strain Liverpool)</name>
    <dbReference type="NCBI Taxonomy" id="572307"/>
    <lineage>
        <taxon>Eukaryota</taxon>
        <taxon>Sar</taxon>
        <taxon>Alveolata</taxon>
        <taxon>Apicomplexa</taxon>
        <taxon>Conoidasida</taxon>
        <taxon>Coccidia</taxon>
        <taxon>Eucoccidiorida</taxon>
        <taxon>Eimeriorina</taxon>
        <taxon>Sarcocystidae</taxon>
        <taxon>Neospora</taxon>
    </lineage>
</organism>
<reference evidence="16" key="1">
    <citation type="submission" date="2011-02" db="EMBL/GenBank/DDBJ databases">
        <authorList>
            <person name="Aslett M."/>
        </authorList>
    </citation>
    <scope>NUCLEOTIDE SEQUENCE</scope>
    <source>
        <strain evidence="16">Liverpool</strain>
    </source>
</reference>
<dbReference type="EC" id="2.5.1.108" evidence="4"/>
<dbReference type="UniPathway" id="UPA00559"/>
<evidence type="ECO:0000256" key="13">
    <source>
        <dbReference type="ARBA" id="ARBA00032789"/>
    </source>
</evidence>
<comment type="pathway">
    <text evidence="2">Protein modification; peptidyl-diphthamide biosynthesis.</text>
</comment>
<dbReference type="PIRSF" id="PIRSF004967">
    <property type="entry name" value="DPH1"/>
    <property type="match status" value="1"/>
</dbReference>
<dbReference type="GeneID" id="13442705"/>
<dbReference type="Pfam" id="PF01866">
    <property type="entry name" value="Diphthamide_syn"/>
    <property type="match status" value="2"/>
</dbReference>
<dbReference type="InParanoid" id="F0VGI9"/>
<evidence type="ECO:0000256" key="11">
    <source>
        <dbReference type="ARBA" id="ARBA00031690"/>
    </source>
</evidence>
<reference evidence="16" key="2">
    <citation type="submission" date="2011-03" db="EMBL/GenBank/DDBJ databases">
        <title>Comparative genomics and transcriptomics of Neospora caninum and Toxoplasma gondii.</title>
        <authorList>
            <person name="Reid A.J."/>
            <person name="Sohal A."/>
            <person name="Harris D."/>
            <person name="Quail M."/>
            <person name="Sanders M."/>
            <person name="Berriman M."/>
            <person name="Wastling J.M."/>
            <person name="Pain A."/>
        </authorList>
    </citation>
    <scope>NUCLEOTIDE SEQUENCE</scope>
    <source>
        <strain evidence="16">Liverpool</strain>
    </source>
</reference>
<dbReference type="InterPro" id="IPR016435">
    <property type="entry name" value="DPH1/DPH2"/>
</dbReference>
<dbReference type="Proteomes" id="UP000007494">
    <property type="component" value="Chromosome VIIb"/>
</dbReference>
<dbReference type="SFLD" id="SFLDS00032">
    <property type="entry name" value="Radical_SAM_3-amino-3-carboxyp"/>
    <property type="match status" value="1"/>
</dbReference>
<feature type="region of interest" description="Disordered" evidence="15">
    <location>
        <begin position="1"/>
        <end position="26"/>
    </location>
</feature>
<dbReference type="InterPro" id="IPR042265">
    <property type="entry name" value="DPH1/DPH2_3"/>
</dbReference>